<evidence type="ECO:0000313" key="3">
    <source>
        <dbReference type="Proteomes" id="UP000029553"/>
    </source>
</evidence>
<dbReference type="AlphaFoldDB" id="A0A096FKQ1"/>
<comment type="caution">
    <text evidence="2">The sequence shown here is derived from an EMBL/GenBank/DDBJ whole genome shotgun (WGS) entry which is preliminary data.</text>
</comment>
<keyword evidence="1" id="KW-0812">Transmembrane</keyword>
<keyword evidence="1" id="KW-1133">Transmembrane helix</keyword>
<gene>
    <name evidence="2" type="ORF">P353_08730</name>
</gene>
<dbReference type="RefSeq" id="WP_034367793.1">
    <property type="nucleotide sequence ID" value="NZ_AWOR01000037.1"/>
</dbReference>
<reference evidence="2 3" key="1">
    <citation type="submission" date="2013-09" db="EMBL/GenBank/DDBJ databases">
        <title>High correlation between genotypes and phenotypes of environmental bacteria Comamonas testosteroni strains.</title>
        <authorList>
            <person name="Liu L."/>
            <person name="Zhu W."/>
            <person name="Xia X."/>
            <person name="Xu B."/>
            <person name="Luo M."/>
            <person name="Wang G."/>
        </authorList>
    </citation>
    <scope>NUCLEOTIDE SEQUENCE [LARGE SCALE GENOMIC DNA]</scope>
    <source>
        <strain evidence="2 3">JL40</strain>
    </source>
</reference>
<evidence type="ECO:0000313" key="2">
    <source>
        <dbReference type="EMBL" id="KGH30936.1"/>
    </source>
</evidence>
<evidence type="ECO:0000256" key="1">
    <source>
        <dbReference type="SAM" id="Phobius"/>
    </source>
</evidence>
<feature type="transmembrane region" description="Helical" evidence="1">
    <location>
        <begin position="89"/>
        <end position="107"/>
    </location>
</feature>
<dbReference type="Proteomes" id="UP000029553">
    <property type="component" value="Unassembled WGS sequence"/>
</dbReference>
<name>A0A096FKQ1_COMTE</name>
<dbReference type="EMBL" id="AWOR01000037">
    <property type="protein sequence ID" value="KGH30936.1"/>
    <property type="molecule type" value="Genomic_DNA"/>
</dbReference>
<proteinExistence type="predicted"/>
<organism evidence="2 3">
    <name type="scientific">Comamonas testosteroni</name>
    <name type="common">Pseudomonas testosteroni</name>
    <dbReference type="NCBI Taxonomy" id="285"/>
    <lineage>
        <taxon>Bacteria</taxon>
        <taxon>Pseudomonadati</taxon>
        <taxon>Pseudomonadota</taxon>
        <taxon>Betaproteobacteria</taxon>
        <taxon>Burkholderiales</taxon>
        <taxon>Comamonadaceae</taxon>
        <taxon>Comamonas</taxon>
    </lineage>
</organism>
<sequence>MRSLLTFALALFVFYTGLNLAARLQVHEQAKLIDKSGQVFEGRMSRDILTGDYRIDSPSSVGEVRIIPKEQIGGLVYVESDGLPWQSTVTMYGTIVLMLLLFGYDIFRSMRKGERPTDRA</sequence>
<protein>
    <submittedName>
        <fullName evidence="2">Uncharacterized protein</fullName>
    </submittedName>
</protein>
<keyword evidence="1" id="KW-0472">Membrane</keyword>
<accession>A0A096FKQ1</accession>